<dbReference type="OrthoDB" id="8779418at2"/>
<comment type="caution">
    <text evidence="1">The sequence shown here is derived from an EMBL/GenBank/DDBJ whole genome shotgun (WGS) entry which is preliminary data.</text>
</comment>
<evidence type="ECO:0000313" key="2">
    <source>
        <dbReference type="Proteomes" id="UP000297706"/>
    </source>
</evidence>
<name>A0A4Y9VRJ8_9PROT</name>
<dbReference type="EMBL" id="PQVH01000008">
    <property type="protein sequence ID" value="TFW71482.1"/>
    <property type="molecule type" value="Genomic_DNA"/>
</dbReference>
<dbReference type="RefSeq" id="WP_135277028.1">
    <property type="nucleotide sequence ID" value="NZ_PQVH01000008.1"/>
</dbReference>
<dbReference type="Proteomes" id="UP000297706">
    <property type="component" value="Unassembled WGS sequence"/>
</dbReference>
<accession>A0A4Y9VRJ8</accession>
<organism evidence="1 2">
    <name type="scientific">Methylotenera oryzisoli</name>
    <dbReference type="NCBI Taxonomy" id="2080758"/>
    <lineage>
        <taxon>Bacteria</taxon>
        <taxon>Pseudomonadati</taxon>
        <taxon>Pseudomonadota</taxon>
        <taxon>Betaproteobacteria</taxon>
        <taxon>Nitrosomonadales</taxon>
        <taxon>Methylophilaceae</taxon>
        <taxon>Methylotenera</taxon>
    </lineage>
</organism>
<gene>
    <name evidence="1" type="ORF">C3Y98_05135</name>
</gene>
<proteinExistence type="predicted"/>
<sequence>MLEWVTIQKLAGESGYTVAALRAKISRGDFIEGYHWRKSRDGRVQFKIEAYNEWVSGERLELKSVATA</sequence>
<protein>
    <submittedName>
        <fullName evidence="1">Excisionase</fullName>
    </submittedName>
</protein>
<reference evidence="1 2" key="1">
    <citation type="submission" date="2018-02" db="EMBL/GenBank/DDBJ databases">
        <title>A novel lanthanide dependent methylotroph, Methylotenera sp. La3113.</title>
        <authorList>
            <person name="Lv H."/>
            <person name="Tani A."/>
        </authorList>
    </citation>
    <scope>NUCLEOTIDE SEQUENCE [LARGE SCALE GENOMIC DNA]</scope>
    <source>
        <strain evidence="1 2">La3113</strain>
    </source>
</reference>
<keyword evidence="2" id="KW-1185">Reference proteome</keyword>
<evidence type="ECO:0000313" key="1">
    <source>
        <dbReference type="EMBL" id="TFW71482.1"/>
    </source>
</evidence>
<dbReference type="AlphaFoldDB" id="A0A4Y9VRJ8"/>